<organism evidence="2 3">
    <name type="scientific">Methylohalomonas lacus</name>
    <dbReference type="NCBI Taxonomy" id="398773"/>
    <lineage>
        <taxon>Bacteria</taxon>
        <taxon>Pseudomonadati</taxon>
        <taxon>Pseudomonadota</taxon>
        <taxon>Gammaproteobacteria</taxon>
        <taxon>Methylohalomonadales</taxon>
        <taxon>Methylohalomonadaceae</taxon>
        <taxon>Methylohalomonas</taxon>
    </lineage>
</organism>
<feature type="compositionally biased region" description="Basic and acidic residues" evidence="1">
    <location>
        <begin position="10"/>
        <end position="27"/>
    </location>
</feature>
<name>A0AAE3HK38_9GAMM</name>
<dbReference type="EMBL" id="JANUCT010000012">
    <property type="protein sequence ID" value="MCS3903799.1"/>
    <property type="molecule type" value="Genomic_DNA"/>
</dbReference>
<protein>
    <submittedName>
        <fullName evidence="2">Uncharacterized protein</fullName>
    </submittedName>
</protein>
<sequence length="65" mass="7624">MRSLIRQSKICRDTDADPREQEQDRRAGQYVGELKRRCGGSRWNLVEIDFARRRRKPGPGDNHQG</sequence>
<dbReference type="AlphaFoldDB" id="A0AAE3HK38"/>
<evidence type="ECO:0000313" key="3">
    <source>
        <dbReference type="Proteomes" id="UP001204445"/>
    </source>
</evidence>
<dbReference type="Proteomes" id="UP001204445">
    <property type="component" value="Unassembled WGS sequence"/>
</dbReference>
<keyword evidence="3" id="KW-1185">Reference proteome</keyword>
<evidence type="ECO:0000256" key="1">
    <source>
        <dbReference type="SAM" id="MobiDB-lite"/>
    </source>
</evidence>
<gene>
    <name evidence="2" type="ORF">J2T55_001831</name>
</gene>
<proteinExistence type="predicted"/>
<accession>A0AAE3HK38</accession>
<reference evidence="2" key="1">
    <citation type="submission" date="2022-08" db="EMBL/GenBank/DDBJ databases">
        <title>Genomic Encyclopedia of Type Strains, Phase III (KMG-III): the genomes of soil and plant-associated and newly described type strains.</title>
        <authorList>
            <person name="Whitman W."/>
        </authorList>
    </citation>
    <scope>NUCLEOTIDE SEQUENCE</scope>
    <source>
        <strain evidence="2">HMT 1</strain>
    </source>
</reference>
<evidence type="ECO:0000313" key="2">
    <source>
        <dbReference type="EMBL" id="MCS3903799.1"/>
    </source>
</evidence>
<dbReference type="RefSeq" id="WP_259055775.1">
    <property type="nucleotide sequence ID" value="NZ_JANUCT010000012.1"/>
</dbReference>
<comment type="caution">
    <text evidence="2">The sequence shown here is derived from an EMBL/GenBank/DDBJ whole genome shotgun (WGS) entry which is preliminary data.</text>
</comment>
<feature type="region of interest" description="Disordered" evidence="1">
    <location>
        <begin position="1"/>
        <end position="28"/>
    </location>
</feature>